<dbReference type="InterPro" id="IPR000683">
    <property type="entry name" value="Gfo/Idh/MocA-like_OxRdtase_N"/>
</dbReference>
<dbReference type="EMBL" id="PPXC01000001">
    <property type="protein sequence ID" value="POH75448.1"/>
    <property type="molecule type" value="Genomic_DNA"/>
</dbReference>
<dbReference type="AlphaFoldDB" id="A0A2S4A1Y0"/>
<dbReference type="Gene3D" id="3.40.50.720">
    <property type="entry name" value="NAD(P)-binding Rossmann-like Domain"/>
    <property type="match status" value="1"/>
</dbReference>
<keyword evidence="1" id="KW-0560">Oxidoreductase</keyword>
<accession>A0A2S4A1Y0</accession>
<dbReference type="Pfam" id="PF14100">
    <property type="entry name" value="DUF6807"/>
    <property type="match status" value="1"/>
</dbReference>
<dbReference type="InterPro" id="IPR036291">
    <property type="entry name" value="NAD(P)-bd_dom_sf"/>
</dbReference>
<protein>
    <submittedName>
        <fullName evidence="3">Oxidoreductase</fullName>
    </submittedName>
</protein>
<evidence type="ECO:0000313" key="3">
    <source>
        <dbReference type="EMBL" id="POH75448.1"/>
    </source>
</evidence>
<dbReference type="GO" id="GO:0000166">
    <property type="term" value="F:nucleotide binding"/>
    <property type="evidence" value="ECO:0007669"/>
    <property type="project" value="InterPro"/>
</dbReference>
<dbReference type="Gene3D" id="3.30.360.10">
    <property type="entry name" value="Dihydrodipicolinate Reductase, domain 2"/>
    <property type="match status" value="1"/>
</dbReference>
<dbReference type="PANTHER" id="PTHR43818">
    <property type="entry name" value="BCDNA.GH03377"/>
    <property type="match status" value="1"/>
</dbReference>
<evidence type="ECO:0000256" key="1">
    <source>
        <dbReference type="ARBA" id="ARBA00023002"/>
    </source>
</evidence>
<dbReference type="Proteomes" id="UP000237061">
    <property type="component" value="Unassembled WGS sequence"/>
</dbReference>
<gene>
    <name evidence="3" type="ORF">CVS27_01010</name>
</gene>
<dbReference type="InterPro" id="IPR050463">
    <property type="entry name" value="Gfo/Idh/MocA_oxidrdct_glycsds"/>
</dbReference>
<proteinExistence type="predicted"/>
<dbReference type="PANTHER" id="PTHR43818:SF11">
    <property type="entry name" value="BCDNA.GH03377"/>
    <property type="match status" value="1"/>
</dbReference>
<organism evidence="3 4">
    <name type="scientific">Arthrobacter glacialis</name>
    <dbReference type="NCBI Taxonomy" id="1664"/>
    <lineage>
        <taxon>Bacteria</taxon>
        <taxon>Bacillati</taxon>
        <taxon>Actinomycetota</taxon>
        <taxon>Actinomycetes</taxon>
        <taxon>Micrococcales</taxon>
        <taxon>Micrococcaceae</taxon>
        <taxon>Arthrobacter</taxon>
    </lineage>
</organism>
<evidence type="ECO:0000259" key="2">
    <source>
        <dbReference type="Pfam" id="PF01408"/>
    </source>
</evidence>
<comment type="caution">
    <text evidence="3">The sequence shown here is derived from an EMBL/GenBank/DDBJ whole genome shotgun (WGS) entry which is preliminary data.</text>
</comment>
<dbReference type="SUPFAM" id="SSF51735">
    <property type="entry name" value="NAD(P)-binding Rossmann-fold domains"/>
    <property type="match status" value="1"/>
</dbReference>
<dbReference type="SUPFAM" id="SSF55347">
    <property type="entry name" value="Glyceraldehyde-3-phosphate dehydrogenase-like, C-terminal domain"/>
    <property type="match status" value="1"/>
</dbReference>
<keyword evidence="4" id="KW-1185">Reference proteome</keyword>
<feature type="domain" description="Gfo/Idh/MocA-like oxidoreductase N-terminal" evidence="2">
    <location>
        <begin position="19"/>
        <end position="138"/>
    </location>
</feature>
<dbReference type="Pfam" id="PF01408">
    <property type="entry name" value="GFO_IDH_MocA"/>
    <property type="match status" value="1"/>
</dbReference>
<dbReference type="InterPro" id="IPR029475">
    <property type="entry name" value="DUF6807"/>
</dbReference>
<dbReference type="GO" id="GO:0016491">
    <property type="term" value="F:oxidoreductase activity"/>
    <property type="evidence" value="ECO:0007669"/>
    <property type="project" value="UniProtKB-KW"/>
</dbReference>
<name>A0A2S4A1Y0_ARTGL</name>
<evidence type="ECO:0000313" key="4">
    <source>
        <dbReference type="Proteomes" id="UP000237061"/>
    </source>
</evidence>
<sequence length="674" mass="70377">MENLLTAQTSHARPTSLPRIALVGVHGFGAHHLINLDRLAAAGALKLVAVADPNPPAPGRLAEDVKIFHDLAELLSAGVSPDVVIIATPIQTHAPLGLAALAAGADVYLEKPTAASMSAFEELRAAAAAAGKSVQIGFQSLGSLALPALATAMSQGALGAITGVSATGMWVRDKAYYQRSRWAGKRTINGVDVVDGVTTNPLAHAVATALHIAGIHSAEQIETVETDLYRAHQIEGDDTSSVRITPTQGPRVVSALTVCAPEESDPFVTVHGTDGTAVFYYTEDILDITTAAGTTLQKFARTDLLENLLAHRSDGTPLLSSLENSGAFMSVLEAVRTAPDPQPIADEHLQWHGEGTAAHPLITGIGTWIERATAAQATFSEIGAPWARPAPSVDSIVVAGVEVARELSGENVATTLSPRPYLHPVTTLGGVVVTEALPLDHPWHLGAGVALQDVNGVNFWGGKTYRRDAGAYIWRADHGTVRRTASVDQAASRQQELLWCGPDGEEILRENRSWSWEALPEGAWRLTLSFTLTTAGAEAVSLGSPGSNGHRGSGYGGFFWRLPAVENSHIRTASATGESAVHGSSAPWLAWSGEFSGKPATLVFSAPPEAADPWFVRATDYPAVGSALAGDAAVVLAPGQALTRTITVTLADGIASDAQAAHWANAGKPPATQA</sequence>
<reference evidence="3 4" key="1">
    <citation type="submission" date="2018-01" db="EMBL/GenBank/DDBJ databases">
        <title>Arthrobacter sp. nov., from glaciers in China.</title>
        <authorList>
            <person name="Liu Q."/>
            <person name="Xin Y.-H."/>
        </authorList>
    </citation>
    <scope>NUCLEOTIDE SEQUENCE [LARGE SCALE GENOMIC DNA]</scope>
    <source>
        <strain evidence="3 4">HLT2-12-2</strain>
    </source>
</reference>